<accession>A0A1I5NZJ5</accession>
<reference evidence="3" key="1">
    <citation type="submission" date="2016-10" db="EMBL/GenBank/DDBJ databases">
        <authorList>
            <person name="Varghese N."/>
            <person name="Submissions S."/>
        </authorList>
    </citation>
    <scope>NUCLEOTIDE SEQUENCE [LARGE SCALE GENOMIC DNA]</scope>
    <source>
        <strain evidence="3">CGMCC 4.5579</strain>
    </source>
</reference>
<name>A0A1I5NZJ5_9PSEU</name>
<keyword evidence="3" id="KW-1185">Reference proteome</keyword>
<protein>
    <recommendedName>
        <fullName evidence="4">DUF4352 domain-containing protein</fullName>
    </recommendedName>
</protein>
<organism evidence="2 3">
    <name type="scientific">Amycolatopsis arida</name>
    <dbReference type="NCBI Taxonomy" id="587909"/>
    <lineage>
        <taxon>Bacteria</taxon>
        <taxon>Bacillati</taxon>
        <taxon>Actinomycetota</taxon>
        <taxon>Actinomycetes</taxon>
        <taxon>Pseudonocardiales</taxon>
        <taxon>Pseudonocardiaceae</taxon>
        <taxon>Amycolatopsis</taxon>
    </lineage>
</organism>
<dbReference type="STRING" id="587909.SAMN05421810_10291"/>
<proteinExistence type="predicted"/>
<gene>
    <name evidence="2" type="ORF">SAMN05421810_10291</name>
</gene>
<sequence>MDAPTSAVGGVRMERTVPGTLEFGRDHRFDSGVTVVVSTPKMFRPSDTAYPQSERAVAFEVSIYNDGPQPYRLSDLVVRAAVNDVPAKQVVDATQGFNGIVDADRDVPPQRNVRVNLAFAVPPEPAPLSVTVRPEPGSEDTAVYVGSA</sequence>
<dbReference type="OrthoDB" id="3686846at2"/>
<evidence type="ECO:0000313" key="3">
    <source>
        <dbReference type="Proteomes" id="UP000198727"/>
    </source>
</evidence>
<evidence type="ECO:0000256" key="1">
    <source>
        <dbReference type="SAM" id="MobiDB-lite"/>
    </source>
</evidence>
<dbReference type="EMBL" id="FOWW01000002">
    <property type="protein sequence ID" value="SFP27195.1"/>
    <property type="molecule type" value="Genomic_DNA"/>
</dbReference>
<dbReference type="Proteomes" id="UP000198727">
    <property type="component" value="Unassembled WGS sequence"/>
</dbReference>
<evidence type="ECO:0008006" key="4">
    <source>
        <dbReference type="Google" id="ProtNLM"/>
    </source>
</evidence>
<feature type="region of interest" description="Disordered" evidence="1">
    <location>
        <begin position="129"/>
        <end position="148"/>
    </location>
</feature>
<dbReference type="AlphaFoldDB" id="A0A1I5NZJ5"/>
<evidence type="ECO:0000313" key="2">
    <source>
        <dbReference type="EMBL" id="SFP27195.1"/>
    </source>
</evidence>